<sequence length="37" mass="4378">MQSFYTEIFSGNKKARNFMNRAFLANRIKLFSATAFR</sequence>
<evidence type="ECO:0000313" key="1">
    <source>
        <dbReference type="EMBL" id="AAU36995.1"/>
    </source>
</evidence>
<dbReference type="EMBL" id="AE016827">
    <property type="protein sequence ID" value="AAU36995.1"/>
    <property type="molecule type" value="Genomic_DNA"/>
</dbReference>
<evidence type="ECO:0000313" key="2">
    <source>
        <dbReference type="Proteomes" id="UP000000607"/>
    </source>
</evidence>
<dbReference type="AlphaFoldDB" id="Q65VL5"/>
<reference evidence="1 2" key="1">
    <citation type="journal article" date="2004" name="Nat. Biotechnol.">
        <title>The genome sequence of the capnophilic rumen bacterium Mannheimia succiniciproducens.</title>
        <authorList>
            <person name="Hong S.H."/>
            <person name="Kim J.S."/>
            <person name="Lee S.Y."/>
            <person name="In Y.H."/>
            <person name="Choi S.S."/>
            <person name="Rih J.-K."/>
            <person name="Kim C.H."/>
            <person name="Jeong H."/>
            <person name="Hur C.G."/>
            <person name="Kim J.J."/>
        </authorList>
    </citation>
    <scope>NUCLEOTIDE SEQUENCE [LARGE SCALE GENOMIC DNA]</scope>
    <source>
        <strain evidence="2">KCTC 0769BP / MBEL55E</strain>
    </source>
</reference>
<name>Q65VL5_MANSM</name>
<keyword evidence="2" id="KW-1185">Reference proteome</keyword>
<dbReference type="KEGG" id="msu:MS0388"/>
<protein>
    <submittedName>
        <fullName evidence="1">Uncharacterized protein</fullName>
    </submittedName>
</protein>
<gene>
    <name evidence="1" type="ordered locus">MS0388</name>
</gene>
<proteinExistence type="predicted"/>
<organism evidence="1 2">
    <name type="scientific">Mannheimia succiniciproducens (strain KCTC 0769BP / MBEL55E)</name>
    <dbReference type="NCBI Taxonomy" id="221988"/>
    <lineage>
        <taxon>Bacteria</taxon>
        <taxon>Pseudomonadati</taxon>
        <taxon>Pseudomonadota</taxon>
        <taxon>Gammaproteobacteria</taxon>
        <taxon>Pasteurellales</taxon>
        <taxon>Pasteurellaceae</taxon>
        <taxon>Basfia</taxon>
    </lineage>
</organism>
<dbReference type="Proteomes" id="UP000000607">
    <property type="component" value="Chromosome"/>
</dbReference>
<accession>Q65VL5</accession>
<dbReference type="HOGENOM" id="CLU_3345556_0_0_6"/>